<accession>U3B325</accession>
<keyword evidence="5" id="KW-1185">Reference proteome</keyword>
<proteinExistence type="predicted"/>
<evidence type="ECO:0000256" key="2">
    <source>
        <dbReference type="ARBA" id="ARBA00023239"/>
    </source>
</evidence>
<gene>
    <name evidence="4" type="primary">menH</name>
    <name evidence="4" type="ORF">VEZ01S_33_00320</name>
</gene>
<dbReference type="AlphaFoldDB" id="U3B325"/>
<dbReference type="InterPro" id="IPR000073">
    <property type="entry name" value="AB_hydrolase_1"/>
</dbReference>
<dbReference type="GO" id="GO:0016829">
    <property type="term" value="F:lyase activity"/>
    <property type="evidence" value="ECO:0007669"/>
    <property type="project" value="UniProtKB-KW"/>
</dbReference>
<dbReference type="InterPro" id="IPR029058">
    <property type="entry name" value="AB_hydrolase_fold"/>
</dbReference>
<evidence type="ECO:0000313" key="4">
    <source>
        <dbReference type="EMBL" id="GAD80330.1"/>
    </source>
</evidence>
<evidence type="ECO:0000313" key="5">
    <source>
        <dbReference type="Proteomes" id="UP000016562"/>
    </source>
</evidence>
<evidence type="ECO:0000259" key="3">
    <source>
        <dbReference type="Pfam" id="PF00561"/>
    </source>
</evidence>
<dbReference type="STRING" id="1219080.VEZ01S_33_00320"/>
<organism evidence="4 5">
    <name type="scientific">Vibrio ezurae NBRC 102218</name>
    <dbReference type="NCBI Taxonomy" id="1219080"/>
    <lineage>
        <taxon>Bacteria</taxon>
        <taxon>Pseudomonadati</taxon>
        <taxon>Pseudomonadota</taxon>
        <taxon>Gammaproteobacteria</taxon>
        <taxon>Vibrionales</taxon>
        <taxon>Vibrionaceae</taxon>
        <taxon>Vibrio</taxon>
    </lineage>
</organism>
<keyword evidence="2" id="KW-0456">Lyase</keyword>
<dbReference type="Proteomes" id="UP000016562">
    <property type="component" value="Unassembled WGS sequence"/>
</dbReference>
<comment type="caution">
    <text evidence="4">The sequence shown here is derived from an EMBL/GenBank/DDBJ whole genome shotgun (WGS) entry which is preliminary data.</text>
</comment>
<dbReference type="OrthoDB" id="9808398at2"/>
<feature type="domain" description="AB hydrolase-1" evidence="3">
    <location>
        <begin position="25"/>
        <end position="232"/>
    </location>
</feature>
<dbReference type="GO" id="GO:0009234">
    <property type="term" value="P:menaquinone biosynthetic process"/>
    <property type="evidence" value="ECO:0007669"/>
    <property type="project" value="UniProtKB-KW"/>
</dbReference>
<evidence type="ECO:0000256" key="1">
    <source>
        <dbReference type="ARBA" id="ARBA00022428"/>
    </source>
</evidence>
<dbReference type="Pfam" id="PF00561">
    <property type="entry name" value="Abhydrolase_1"/>
    <property type="match status" value="1"/>
</dbReference>
<dbReference type="PANTHER" id="PTHR42916">
    <property type="entry name" value="2-SUCCINYL-5-ENOLPYRUVYL-6-HYDROXY-3-CYCLOHEXENE-1-CARBOXYLATE SYNTHASE"/>
    <property type="match status" value="1"/>
</dbReference>
<keyword evidence="1" id="KW-0474">Menaquinone biosynthesis</keyword>
<reference evidence="4 5" key="1">
    <citation type="submission" date="2013-09" db="EMBL/GenBank/DDBJ databases">
        <title>Whole genome shotgun sequence of Vibrio ezurae NBRC 102218.</title>
        <authorList>
            <person name="Yoshida I."/>
            <person name="Hosoyama A."/>
            <person name="Numata M."/>
            <person name="Hashimoto M."/>
            <person name="Hosoyama Y."/>
            <person name="Tsuchikane K."/>
            <person name="Noguchi M."/>
            <person name="Hirakata S."/>
            <person name="Ichikawa N."/>
            <person name="Ohji S."/>
            <person name="Yamazoe A."/>
            <person name="Fujita N."/>
        </authorList>
    </citation>
    <scope>NUCLEOTIDE SEQUENCE [LARGE SCALE GENOMIC DNA]</scope>
    <source>
        <strain evidence="4 5">NBRC 102218</strain>
    </source>
</reference>
<dbReference type="eggNOG" id="COG2267">
    <property type="taxonomic scope" value="Bacteria"/>
</dbReference>
<dbReference type="EMBL" id="BATM01000033">
    <property type="protein sequence ID" value="GAD80330.1"/>
    <property type="molecule type" value="Genomic_DNA"/>
</dbReference>
<protein>
    <submittedName>
        <fullName evidence="4">2-succinyl-6-hydroxy-2,4-cyclohexadiene-1-carboxylate synthase</fullName>
    </submittedName>
</protein>
<dbReference type="SUPFAM" id="SSF53474">
    <property type="entry name" value="alpha/beta-Hydrolases"/>
    <property type="match status" value="1"/>
</dbReference>
<dbReference type="Gene3D" id="3.40.50.1820">
    <property type="entry name" value="alpha/beta hydrolase"/>
    <property type="match status" value="1"/>
</dbReference>
<sequence length="277" mass="31551">MPQDSRIHPPLRAFRSAQGKPTLRVVFVHGFLGSAEDWHSQKDHLPICWDLYAIDLPGHGHASQFPIPDSIDGFVEFIDQQLQQLPDDKVPLVLVGYSLGARLLMHFALTAHHRPMPIAGFVFEGGNFGLQKGSEKQERWENDRRWITRFSEQTLPNVLQDWYQQKVFASLSREQIKALVEERSHNAGAALAQVMSVTSLAHQDYLRDKLCAAEQNTHLKTYYIVGEHDVKFMGLYTQNKVPFSVILGAGHNTHKEQPYKYAQKLTQLLSIEEVNSI</sequence>
<dbReference type="PANTHER" id="PTHR42916:SF1">
    <property type="entry name" value="PROTEIN PHYLLO, CHLOROPLASTIC"/>
    <property type="match status" value="1"/>
</dbReference>
<name>U3B325_9VIBR</name>
<dbReference type="RefSeq" id="WP_021714038.1">
    <property type="nucleotide sequence ID" value="NZ_BATM01000033.1"/>
</dbReference>